<accession>V4PR12</accession>
<keyword evidence="2" id="KW-1185">Reference proteome</keyword>
<reference evidence="1 2" key="1">
    <citation type="journal article" date="2014" name="Nature">
        <title>Sequential evolution of bacterial morphology by co-option of a developmental regulator.</title>
        <authorList>
            <person name="Jiang C."/>
            <person name="Brown P.J."/>
            <person name="Ducret A."/>
            <person name="Brun Y.V."/>
        </authorList>
    </citation>
    <scope>NUCLEOTIDE SEQUENCE [LARGE SCALE GENOMIC DNA]</scope>
    <source>
        <strain evidence="1 2">DSM 16100</strain>
    </source>
</reference>
<comment type="caution">
    <text evidence="1">The sequence shown here is derived from an EMBL/GenBank/DDBJ whole genome shotgun (WGS) entry which is preliminary data.</text>
</comment>
<evidence type="ECO:0000313" key="2">
    <source>
        <dbReference type="Proteomes" id="UP000017837"/>
    </source>
</evidence>
<name>V4PR12_9CAUL</name>
<protein>
    <submittedName>
        <fullName evidence="1">Uncharacterized protein</fullName>
    </submittedName>
</protein>
<dbReference type="PATRIC" id="fig|1121022.4.peg.2743"/>
<gene>
    <name evidence="1" type="ORF">ABENE_13495</name>
</gene>
<organism evidence="1 2">
    <name type="scientific">Asticcacaulis benevestitus DSM 16100 = ATCC BAA-896</name>
    <dbReference type="NCBI Taxonomy" id="1121022"/>
    <lineage>
        <taxon>Bacteria</taxon>
        <taxon>Pseudomonadati</taxon>
        <taxon>Pseudomonadota</taxon>
        <taxon>Alphaproteobacteria</taxon>
        <taxon>Caulobacterales</taxon>
        <taxon>Caulobacteraceae</taxon>
        <taxon>Asticcacaulis</taxon>
    </lineage>
</organism>
<proteinExistence type="predicted"/>
<dbReference type="EMBL" id="AWGB01000028">
    <property type="protein sequence ID" value="ESQ89754.1"/>
    <property type="molecule type" value="Genomic_DNA"/>
</dbReference>
<dbReference type="Proteomes" id="UP000017837">
    <property type="component" value="Unassembled WGS sequence"/>
</dbReference>
<evidence type="ECO:0000313" key="1">
    <source>
        <dbReference type="EMBL" id="ESQ89754.1"/>
    </source>
</evidence>
<sequence length="35" mass="4220">MSEATFRRKMETSNHLRHMCGFDTELYQATSDLRR</sequence>
<dbReference type="AlphaFoldDB" id="V4PR12"/>